<dbReference type="EMBL" id="CZPT02000966">
    <property type="protein sequence ID" value="SCU68354.1"/>
    <property type="molecule type" value="Genomic_DNA"/>
</dbReference>
<accession>A0A1G4I8N0</accession>
<evidence type="ECO:0000256" key="5">
    <source>
        <dbReference type="ARBA" id="ARBA00022729"/>
    </source>
</evidence>
<dbReference type="RefSeq" id="XP_067079522.1">
    <property type="nucleotide sequence ID" value="XM_067223421.1"/>
</dbReference>
<evidence type="ECO:0000256" key="6">
    <source>
        <dbReference type="ARBA" id="ARBA00023136"/>
    </source>
</evidence>
<comment type="function">
    <text evidence="1">VSG forms a coat on the surface of the parasite. The trypanosome evades the immune response of the host by expressing a series of antigenically distinct VSGs from an estimated 1000 VSG genes.</text>
</comment>
<name>A0A1G4I8N0_TRYEQ</name>
<keyword evidence="7" id="KW-0325">Glycoprotein</keyword>
<evidence type="ECO:0000256" key="8">
    <source>
        <dbReference type="ARBA" id="ARBA00023288"/>
    </source>
</evidence>
<dbReference type="VEuPathDB" id="TriTrypDB:TEOVI_000891900"/>
<evidence type="ECO:0000256" key="9">
    <source>
        <dbReference type="SAM" id="SignalP"/>
    </source>
</evidence>
<gene>
    <name evidence="11" type="ORF">TEOVI_000891900</name>
</gene>
<feature type="domain" description="Trypanosome variant surface glycoprotein B-type N-terminal" evidence="10">
    <location>
        <begin position="13"/>
        <end position="347"/>
    </location>
</feature>
<keyword evidence="6" id="KW-0472">Membrane</keyword>
<evidence type="ECO:0000259" key="10">
    <source>
        <dbReference type="Pfam" id="PF13206"/>
    </source>
</evidence>
<evidence type="ECO:0000256" key="7">
    <source>
        <dbReference type="ARBA" id="ARBA00023180"/>
    </source>
</evidence>
<feature type="signal peptide" evidence="9">
    <location>
        <begin position="1"/>
        <end position="22"/>
    </location>
</feature>
<proteinExistence type="predicted"/>
<feature type="chain" id="PRO_5009235290" evidence="9">
    <location>
        <begin position="23"/>
        <end position="349"/>
    </location>
</feature>
<keyword evidence="4" id="KW-0336">GPI-anchor</keyword>
<dbReference type="Proteomes" id="UP000195570">
    <property type="component" value="Unassembled WGS sequence"/>
</dbReference>
<reference evidence="11" key="1">
    <citation type="submission" date="2016-09" db="EMBL/GenBank/DDBJ databases">
        <authorList>
            <person name="Hebert L."/>
            <person name="Moumen B."/>
        </authorList>
    </citation>
    <scope>NUCLEOTIDE SEQUENCE [LARGE SCALE GENOMIC DNA]</scope>
    <source>
        <strain evidence="11">OVI</strain>
    </source>
</reference>
<organism evidence="11 12">
    <name type="scientific">Trypanosoma equiperdum</name>
    <dbReference type="NCBI Taxonomy" id="5694"/>
    <lineage>
        <taxon>Eukaryota</taxon>
        <taxon>Discoba</taxon>
        <taxon>Euglenozoa</taxon>
        <taxon>Kinetoplastea</taxon>
        <taxon>Metakinetoplastina</taxon>
        <taxon>Trypanosomatida</taxon>
        <taxon>Trypanosomatidae</taxon>
        <taxon>Trypanosoma</taxon>
    </lineage>
</organism>
<dbReference type="Pfam" id="PF13206">
    <property type="entry name" value="VSG_B"/>
    <property type="match status" value="1"/>
</dbReference>
<evidence type="ECO:0000256" key="2">
    <source>
        <dbReference type="ARBA" id="ARBA00004609"/>
    </source>
</evidence>
<evidence type="ECO:0000256" key="1">
    <source>
        <dbReference type="ARBA" id="ARBA00002523"/>
    </source>
</evidence>
<dbReference type="PROSITE" id="PS51257">
    <property type="entry name" value="PROKAR_LIPOPROTEIN"/>
    <property type="match status" value="1"/>
</dbReference>
<sequence>MMSKETVALAAVVFMLTGSCDAAIEKLANKAEFEALCEIAALADLEAEAAEELKGGEAAYEAIRDLNMTLSPDEWTKMFKKENGKRDWQTTVPESMENDPFWQKMWQTWLKAAKSVNSGNKRETLLASAGLKDATEDVQKLVYIKLEPIAEAAEHLHAQLKQQTAVDKIKASKDCKQELNQIVYGQTTKPSGAPEQDAIFKTGTNDGHSNHCEGAGTAHPASTVIGTIICLCAQGAVSGLPHACIEANTPKPRWNGNYNTGPAQWTDISKFCGPTAAKKVAASLLRNRLTAVHTKLRIQVSDGYLGAFLQNNCDGDTANGICVKFTGYTPTAQQHFKDVPWVKKISDFA</sequence>
<keyword evidence="5 9" id="KW-0732">Signal</keyword>
<dbReference type="AlphaFoldDB" id="A0A1G4I8N0"/>
<dbReference type="GO" id="GO:0098552">
    <property type="term" value="C:side of membrane"/>
    <property type="evidence" value="ECO:0007669"/>
    <property type="project" value="UniProtKB-KW"/>
</dbReference>
<dbReference type="GeneID" id="92382853"/>
<keyword evidence="12" id="KW-1185">Reference proteome</keyword>
<dbReference type="InterPro" id="IPR025932">
    <property type="entry name" value="Trypano_VSG_B_N_dom"/>
</dbReference>
<keyword evidence="8" id="KW-0449">Lipoprotein</keyword>
<evidence type="ECO:0000313" key="12">
    <source>
        <dbReference type="Proteomes" id="UP000195570"/>
    </source>
</evidence>
<protein>
    <submittedName>
        <fullName evidence="11">Trypanosomal VSG domain containing protein, putative</fullName>
    </submittedName>
</protein>
<comment type="subcellular location">
    <subcellularLocation>
        <location evidence="2">Cell membrane</location>
        <topology evidence="2">Lipid-anchor</topology>
        <topology evidence="2">GPI-anchor</topology>
    </subcellularLocation>
</comment>
<evidence type="ECO:0000256" key="4">
    <source>
        <dbReference type="ARBA" id="ARBA00022622"/>
    </source>
</evidence>
<evidence type="ECO:0000313" key="11">
    <source>
        <dbReference type="EMBL" id="SCU68354.1"/>
    </source>
</evidence>
<dbReference type="GO" id="GO:0005886">
    <property type="term" value="C:plasma membrane"/>
    <property type="evidence" value="ECO:0007669"/>
    <property type="project" value="UniProtKB-SubCell"/>
</dbReference>
<evidence type="ECO:0000256" key="3">
    <source>
        <dbReference type="ARBA" id="ARBA00022475"/>
    </source>
</evidence>
<comment type="caution">
    <text evidence="11">The sequence shown here is derived from an EMBL/GenBank/DDBJ whole genome shotgun (WGS) entry which is preliminary data.</text>
</comment>
<keyword evidence="3" id="KW-1003">Cell membrane</keyword>